<organism evidence="18 19">
    <name type="scientific">Stylophora pistillata</name>
    <name type="common">Smooth cauliflower coral</name>
    <dbReference type="NCBI Taxonomy" id="50429"/>
    <lineage>
        <taxon>Eukaryota</taxon>
        <taxon>Metazoa</taxon>
        <taxon>Cnidaria</taxon>
        <taxon>Anthozoa</taxon>
        <taxon>Hexacorallia</taxon>
        <taxon>Scleractinia</taxon>
        <taxon>Astrocoeniina</taxon>
        <taxon>Pocilloporidae</taxon>
        <taxon>Stylophora</taxon>
    </lineage>
</organism>
<feature type="compositionally biased region" description="Pro residues" evidence="16">
    <location>
        <begin position="201"/>
        <end position="210"/>
    </location>
</feature>
<keyword evidence="9" id="KW-0450">Lipoyl</keyword>
<evidence type="ECO:0000256" key="9">
    <source>
        <dbReference type="ARBA" id="ARBA00022823"/>
    </source>
</evidence>
<name>A0A2B4S2R7_STYPI</name>
<dbReference type="STRING" id="50429.A0A2B4S2R7"/>
<proteinExistence type="inferred from homology"/>
<evidence type="ECO:0000313" key="19">
    <source>
        <dbReference type="Proteomes" id="UP000225706"/>
    </source>
</evidence>
<dbReference type="InterPro" id="IPR006255">
    <property type="entry name" value="SucB"/>
</dbReference>
<feature type="domain" description="Lipoyl-binding" evidence="17">
    <location>
        <begin position="90"/>
        <end position="164"/>
    </location>
</feature>
<dbReference type="GO" id="GO:0004149">
    <property type="term" value="F:dihydrolipoyllysine-residue succinyltransferase activity"/>
    <property type="evidence" value="ECO:0007669"/>
    <property type="project" value="UniProtKB-EC"/>
</dbReference>
<evidence type="ECO:0000313" key="18">
    <source>
        <dbReference type="EMBL" id="PFX23339.1"/>
    </source>
</evidence>
<dbReference type="GO" id="GO:0005739">
    <property type="term" value="C:mitochondrion"/>
    <property type="evidence" value="ECO:0007669"/>
    <property type="project" value="UniProtKB-SubCell"/>
</dbReference>
<evidence type="ECO:0000256" key="16">
    <source>
        <dbReference type="SAM" id="MobiDB-lite"/>
    </source>
</evidence>
<dbReference type="Gene3D" id="2.40.50.100">
    <property type="match status" value="1"/>
</dbReference>
<keyword evidence="8 18" id="KW-0808">Transferase</keyword>
<dbReference type="GO" id="GO:0045252">
    <property type="term" value="C:oxoglutarate dehydrogenase complex"/>
    <property type="evidence" value="ECO:0007669"/>
    <property type="project" value="InterPro"/>
</dbReference>
<dbReference type="PROSITE" id="PS00189">
    <property type="entry name" value="LIPOYL"/>
    <property type="match status" value="1"/>
</dbReference>
<dbReference type="SUPFAM" id="SSF52777">
    <property type="entry name" value="CoA-dependent acyltransferases"/>
    <property type="match status" value="1"/>
</dbReference>
<evidence type="ECO:0000256" key="13">
    <source>
        <dbReference type="ARBA" id="ARBA00031331"/>
    </source>
</evidence>
<dbReference type="OrthoDB" id="5391403at2759"/>
<dbReference type="PROSITE" id="PS50968">
    <property type="entry name" value="BIOTINYL_LIPOYL"/>
    <property type="match status" value="1"/>
</dbReference>
<dbReference type="NCBIfam" id="TIGR01347">
    <property type="entry name" value="sucB"/>
    <property type="match status" value="1"/>
</dbReference>
<dbReference type="InterPro" id="IPR003016">
    <property type="entry name" value="2-oxoA_DH_lipoyl-BS"/>
</dbReference>
<comment type="function">
    <text evidence="15">Dihydrolipoamide succinyltransferase (E2) component of the 2-oxoglutarate dehydrogenase complex. The 2-oxoglutarate dehydrogenase complex catalyzes the overall conversion of 2-oxoglutarate to succinyl-CoA and CO(2). The 2-oxoglutarate dehydrogenase complex is mainly active in the mitochondrion. A fraction of the 2-oxoglutarate dehydrogenase complex also localizes in the nucleus and is required for lysine succinylation of histones: associates with KAT2A on chromatin and provides succinyl-CoA to histone succinyltransferase KAT2A.</text>
</comment>
<evidence type="ECO:0000256" key="2">
    <source>
        <dbReference type="ARBA" id="ARBA00004173"/>
    </source>
</evidence>
<dbReference type="UniPathway" id="UPA00868">
    <property type="reaction ID" value="UER00840"/>
</dbReference>
<dbReference type="EC" id="2.3.1.61" evidence="5"/>
<evidence type="ECO:0000256" key="6">
    <source>
        <dbReference type="ARBA" id="ARBA00020294"/>
    </source>
</evidence>
<dbReference type="InterPro" id="IPR023213">
    <property type="entry name" value="CAT-like_dom_sf"/>
</dbReference>
<comment type="pathway">
    <text evidence="3">Amino-acid degradation; L-lysine degradation via saccharopine pathway; glutaryl-CoA from L-lysine: step 6/6.</text>
</comment>
<comment type="similarity">
    <text evidence="4">Belongs to the 2-oxoacid dehydrogenase family.</text>
</comment>
<gene>
    <name evidence="18" type="primary">DLST</name>
    <name evidence="18" type="ORF">AWC38_SpisGene12131</name>
</gene>
<dbReference type="Gene3D" id="3.30.559.10">
    <property type="entry name" value="Chloramphenicol acetyltransferase-like domain"/>
    <property type="match status" value="1"/>
</dbReference>
<sequence length="473" mass="51913">MPLALSNMASLSCRNITRLFHRIRLYRNYTTNISRQFIQYGIRHSSSSLQNAATKIQTTGILRGNSQRMPLSWKEKKYFHSSSTFYSENYIIVNTPPFAESVTEGDVRWDKAVGDTVAEDEVVGEIETDKTSIPVSAPSAGTIVEFFVNDGDKVEKGQQLFKLALTGDTPPKETTAESKPAAESPAPPTEEPAAPAFKIPTSPPPAPEVPTQPITEVKPGPPTPPPQLTGALPADGLPSGARSEHKARMTRMRQRIAQRLKDSQNTYAMLTTFNEVDMSHVSEMRKKHKDAFVKKHGVKLGFMSAFIKASAHALQSEPTVNAVIENSEIVYRDYVDISVAVATPKGLVVPVIRNVEEMNYADIEKAINAMGEKARTNELAIEDMDGGTFTISNGGVFGSMMGTPIINPPQSAILGMHAIVDRPVAVNGKVEIRPMMYLALTYDHRLIDGREAVTFLRKIKASVEDPHTLLLDL</sequence>
<evidence type="ECO:0000259" key="17">
    <source>
        <dbReference type="PROSITE" id="PS50968"/>
    </source>
</evidence>
<dbReference type="FunFam" id="3.30.559.10:FF:000006">
    <property type="entry name" value="Dihydrolipoyllysine-residue succinyltransferase component of 2-oxoglutarate dehydrogenase complex, mitochondrial"/>
    <property type="match status" value="1"/>
</dbReference>
<dbReference type="SUPFAM" id="SSF51230">
    <property type="entry name" value="Single hybrid motif"/>
    <property type="match status" value="1"/>
</dbReference>
<dbReference type="PANTHER" id="PTHR43416">
    <property type="entry name" value="DIHYDROLIPOYLLYSINE-RESIDUE SUCCINYLTRANSFERASE COMPONENT OF 2-OXOGLUTARATE DEHYDROGENASE COMPLEX, MITOCHONDRIAL-RELATED"/>
    <property type="match status" value="1"/>
</dbReference>
<comment type="subcellular location">
    <subcellularLocation>
        <location evidence="2">Mitochondrion</location>
    </subcellularLocation>
</comment>
<protein>
    <recommendedName>
        <fullName evidence="6">Dihydrolipoyllysine-residue succinyltransferase component of 2-oxoglutarate dehydrogenase complex, mitochondrial</fullName>
        <ecNumber evidence="5">2.3.1.61</ecNumber>
    </recommendedName>
    <alternativeName>
        <fullName evidence="14">2-oxoglutarate dehydrogenase complex component E2</fullName>
    </alternativeName>
    <alternativeName>
        <fullName evidence="13">E2K</fullName>
    </alternativeName>
</protein>
<feature type="region of interest" description="Disordered" evidence="16">
    <location>
        <begin position="163"/>
        <end position="242"/>
    </location>
</feature>
<dbReference type="InterPro" id="IPR011053">
    <property type="entry name" value="Single_hybrid_motif"/>
</dbReference>
<dbReference type="GO" id="GO:0006099">
    <property type="term" value="P:tricarboxylic acid cycle"/>
    <property type="evidence" value="ECO:0007669"/>
    <property type="project" value="UniProtKB-KW"/>
</dbReference>
<dbReference type="GO" id="GO:0033512">
    <property type="term" value="P:L-lysine catabolic process to acetyl-CoA via saccharopine"/>
    <property type="evidence" value="ECO:0007669"/>
    <property type="project" value="UniProtKB-UniPathway"/>
</dbReference>
<keyword evidence="10" id="KW-0809">Transit peptide</keyword>
<dbReference type="CDD" id="cd06849">
    <property type="entry name" value="lipoyl_domain"/>
    <property type="match status" value="1"/>
</dbReference>
<dbReference type="Pfam" id="PF00198">
    <property type="entry name" value="2-oxoacid_dh"/>
    <property type="match status" value="1"/>
</dbReference>
<evidence type="ECO:0000256" key="1">
    <source>
        <dbReference type="ARBA" id="ARBA00001938"/>
    </source>
</evidence>
<keyword evidence="19" id="KW-1185">Reference proteome</keyword>
<dbReference type="Pfam" id="PF00364">
    <property type="entry name" value="Biotin_lipoyl"/>
    <property type="match status" value="1"/>
</dbReference>
<dbReference type="Proteomes" id="UP000225706">
    <property type="component" value="Unassembled WGS sequence"/>
</dbReference>
<reference evidence="19" key="1">
    <citation type="journal article" date="2017" name="bioRxiv">
        <title>Comparative analysis of the genomes of Stylophora pistillata and Acropora digitifera provides evidence for extensive differences between species of corals.</title>
        <authorList>
            <person name="Voolstra C.R."/>
            <person name="Li Y."/>
            <person name="Liew Y.J."/>
            <person name="Baumgarten S."/>
            <person name="Zoccola D."/>
            <person name="Flot J.-F."/>
            <person name="Tambutte S."/>
            <person name="Allemand D."/>
            <person name="Aranda M."/>
        </authorList>
    </citation>
    <scope>NUCLEOTIDE SEQUENCE [LARGE SCALE GENOMIC DNA]</scope>
</reference>
<keyword evidence="11" id="KW-0496">Mitochondrion</keyword>
<evidence type="ECO:0000256" key="4">
    <source>
        <dbReference type="ARBA" id="ARBA00007317"/>
    </source>
</evidence>
<evidence type="ECO:0000256" key="5">
    <source>
        <dbReference type="ARBA" id="ARBA00012945"/>
    </source>
</evidence>
<comment type="caution">
    <text evidence="18">The sequence shown here is derived from an EMBL/GenBank/DDBJ whole genome shotgun (WGS) entry which is preliminary data.</text>
</comment>
<dbReference type="InterPro" id="IPR000089">
    <property type="entry name" value="Biotin_lipoyl"/>
</dbReference>
<evidence type="ECO:0000256" key="8">
    <source>
        <dbReference type="ARBA" id="ARBA00022679"/>
    </source>
</evidence>
<dbReference type="PANTHER" id="PTHR43416:SF5">
    <property type="entry name" value="DIHYDROLIPOYLLYSINE-RESIDUE SUCCINYLTRANSFERASE COMPONENT OF 2-OXOGLUTARATE DEHYDROGENASE COMPLEX, MITOCHONDRIAL"/>
    <property type="match status" value="1"/>
</dbReference>
<evidence type="ECO:0000256" key="3">
    <source>
        <dbReference type="ARBA" id="ARBA00005145"/>
    </source>
</evidence>
<dbReference type="InterPro" id="IPR001078">
    <property type="entry name" value="2-oxoacid_DH_actylTfrase"/>
</dbReference>
<dbReference type="AlphaFoldDB" id="A0A2B4S2R7"/>
<evidence type="ECO:0000256" key="12">
    <source>
        <dbReference type="ARBA" id="ARBA00023315"/>
    </source>
</evidence>
<dbReference type="InterPro" id="IPR050537">
    <property type="entry name" value="2-oxoacid_dehydrogenase"/>
</dbReference>
<dbReference type="NCBIfam" id="NF004309">
    <property type="entry name" value="PRK05704.1"/>
    <property type="match status" value="1"/>
</dbReference>
<accession>A0A2B4S2R7</accession>
<evidence type="ECO:0000256" key="7">
    <source>
        <dbReference type="ARBA" id="ARBA00022532"/>
    </source>
</evidence>
<evidence type="ECO:0000256" key="11">
    <source>
        <dbReference type="ARBA" id="ARBA00023128"/>
    </source>
</evidence>
<evidence type="ECO:0000256" key="15">
    <source>
        <dbReference type="ARBA" id="ARBA00046046"/>
    </source>
</evidence>
<evidence type="ECO:0000256" key="14">
    <source>
        <dbReference type="ARBA" id="ARBA00032406"/>
    </source>
</evidence>
<comment type="cofactor">
    <cofactor evidence="1">
        <name>(R)-lipoate</name>
        <dbReference type="ChEBI" id="CHEBI:83088"/>
    </cofactor>
</comment>
<keyword evidence="7" id="KW-0816">Tricarboxylic acid cycle</keyword>
<evidence type="ECO:0000256" key="10">
    <source>
        <dbReference type="ARBA" id="ARBA00022946"/>
    </source>
</evidence>
<dbReference type="EMBL" id="LSMT01000211">
    <property type="protein sequence ID" value="PFX23339.1"/>
    <property type="molecule type" value="Genomic_DNA"/>
</dbReference>
<keyword evidence="12" id="KW-0012">Acyltransferase</keyword>